<evidence type="ECO:0000313" key="2">
    <source>
        <dbReference type="EMBL" id="RZS94515.1"/>
    </source>
</evidence>
<dbReference type="InterPro" id="IPR006099">
    <property type="entry name" value="MeMalonylCoA_mutase_a/b_cat"/>
</dbReference>
<accession>A0A4Q7P3U2</accession>
<evidence type="ECO:0000259" key="1">
    <source>
        <dbReference type="Pfam" id="PF01642"/>
    </source>
</evidence>
<keyword evidence="3" id="KW-1185">Reference proteome</keyword>
<evidence type="ECO:0000313" key="3">
    <source>
        <dbReference type="Proteomes" id="UP000292209"/>
    </source>
</evidence>
<feature type="domain" description="Methylmalonyl-CoA mutase alpha/beta chain catalytic" evidence="1">
    <location>
        <begin position="156"/>
        <end position="490"/>
    </location>
</feature>
<dbReference type="SUPFAM" id="SSF51703">
    <property type="entry name" value="Cobalamin (vitamin B12)-dependent enzymes"/>
    <property type="match status" value="1"/>
</dbReference>
<dbReference type="Pfam" id="PF01642">
    <property type="entry name" value="MM_CoA_mutase"/>
    <property type="match status" value="1"/>
</dbReference>
<comment type="caution">
    <text evidence="2">The sequence shown here is derived from an EMBL/GenBank/DDBJ whole genome shotgun (WGS) entry which is preliminary data.</text>
</comment>
<protein>
    <submittedName>
        <fullName evidence="2">Heterodimeric methylmalonyl-CoA mutase small subunit</fullName>
    </submittedName>
</protein>
<dbReference type="Gene3D" id="3.20.20.240">
    <property type="entry name" value="Methylmalonyl-CoA mutase"/>
    <property type="match status" value="1"/>
</dbReference>
<dbReference type="AlphaFoldDB" id="A0A4Q7P3U2"/>
<proteinExistence type="predicted"/>
<dbReference type="GO" id="GO:0016866">
    <property type="term" value="F:intramolecular transferase activity"/>
    <property type="evidence" value="ECO:0007669"/>
    <property type="project" value="InterPro"/>
</dbReference>
<organism evidence="2 3">
    <name type="scientific">Cecembia calidifontis</name>
    <dbReference type="NCBI Taxonomy" id="1187080"/>
    <lineage>
        <taxon>Bacteria</taxon>
        <taxon>Pseudomonadati</taxon>
        <taxon>Bacteroidota</taxon>
        <taxon>Cytophagia</taxon>
        <taxon>Cytophagales</taxon>
        <taxon>Cyclobacteriaceae</taxon>
        <taxon>Cecembia</taxon>
    </lineage>
</organism>
<dbReference type="InterPro" id="IPR016176">
    <property type="entry name" value="Cbl-dep_enz_cat"/>
</dbReference>
<dbReference type="PANTHER" id="PTHR48101:SF1">
    <property type="entry name" value="METHYLMALONYL-COA MUTASE, LARGE SUBUNIT"/>
    <property type="match status" value="1"/>
</dbReference>
<dbReference type="Proteomes" id="UP000292209">
    <property type="component" value="Unassembled WGS sequence"/>
</dbReference>
<reference evidence="2 3" key="1">
    <citation type="submission" date="2019-02" db="EMBL/GenBank/DDBJ databases">
        <title>Genomic Encyclopedia of Archaeal and Bacterial Type Strains, Phase II (KMG-II): from individual species to whole genera.</title>
        <authorList>
            <person name="Goeker M."/>
        </authorList>
    </citation>
    <scope>NUCLEOTIDE SEQUENCE [LARGE SCALE GENOMIC DNA]</scope>
    <source>
        <strain evidence="2 3">DSM 21411</strain>
    </source>
</reference>
<dbReference type="EMBL" id="SGXG01000001">
    <property type="protein sequence ID" value="RZS94515.1"/>
    <property type="molecule type" value="Genomic_DNA"/>
</dbReference>
<name>A0A4Q7P3U2_9BACT</name>
<gene>
    <name evidence="2" type="ORF">BC751_0012</name>
</gene>
<dbReference type="GO" id="GO:0031419">
    <property type="term" value="F:cobalamin binding"/>
    <property type="evidence" value="ECO:0007669"/>
    <property type="project" value="InterPro"/>
</dbReference>
<dbReference type="PANTHER" id="PTHR48101">
    <property type="entry name" value="METHYLMALONYL-COA MUTASE, MITOCHONDRIAL-RELATED"/>
    <property type="match status" value="1"/>
</dbReference>
<sequence length="518" mass="58935">MRSFNGFSDIYLLFLGLKIAFKSHFNSIMGQRKLFFINQYKPNMENKLFEEFGPVTKEQWIQQAIADLKGKDFTTHLVSKTAGGLEIMPFYTEEDLETLAFLEAYHNKIHPPSEIPGLSPRIWSNVFHVGIEDQNKGNALILDALQNGCDALVLEVSGKEDFNQLLKGVELPYIQIFLVLSSGSPSVVLAPFLDWFGRKDWGSDQLQGGVLWDGMTRLFHEESEMEVISQELAMLIDKLEPFPAFKACCIDFSCYHEAGATAIQELKFGFASIVELLDHLGKAGVPAQKVFEKAMLRFSVGSDYFEEISKIRAGRIFFQSLGELYQVEVLPENIQVFCQTSNWTKSRMDVYTNMLRNTTEAMSAILGGCNVLWVRPHDEVLSGPDSFSRRMARNISNILREESYLDKVLDPVAGSYFIENLTGILLDRTKESLENVEASGGWWKLYKDQLIQEEVKSTRKKRQSDILELQKSKIGANKYQLKEEKAKFTLSEKVEELPWQLFAGRETDLLESKNETVA</sequence>